<evidence type="ECO:0000313" key="4">
    <source>
        <dbReference type="EMBL" id="MEP0817282.1"/>
    </source>
</evidence>
<comment type="similarity">
    <text evidence="2 3">Belongs to the cytochrome P450 family.</text>
</comment>
<reference evidence="4 5" key="1">
    <citation type="submission" date="2022-04" db="EMBL/GenBank/DDBJ databases">
        <title>Positive selection, recombination, and allopatry shape intraspecific diversity of widespread and dominant cyanobacteria.</title>
        <authorList>
            <person name="Wei J."/>
            <person name="Shu W."/>
            <person name="Hu C."/>
        </authorList>
    </citation>
    <scope>NUCLEOTIDE SEQUENCE [LARGE SCALE GENOMIC DNA]</scope>
    <source>
        <strain evidence="4 5">GB2-A4</strain>
    </source>
</reference>
<dbReference type="SUPFAM" id="SSF48264">
    <property type="entry name" value="Cytochrome P450"/>
    <property type="match status" value="1"/>
</dbReference>
<evidence type="ECO:0000256" key="3">
    <source>
        <dbReference type="RuleBase" id="RU000461"/>
    </source>
</evidence>
<dbReference type="InterPro" id="IPR002401">
    <property type="entry name" value="Cyt_P450_E_grp-I"/>
</dbReference>
<dbReference type="Pfam" id="PF00067">
    <property type="entry name" value="p450"/>
    <property type="match status" value="1"/>
</dbReference>
<accession>A0ABV0J6A4</accession>
<keyword evidence="3" id="KW-0560">Oxidoreductase</keyword>
<sequence>MKLPDGPKGPKLFLTLQGVLWPLEFLEDCARRYGDPFTSRFASFPPFVVFSNPQAIQEIFTADPKLFDSGRSNTVFRPSLGDNSLILLDGDRHARQRRLLTPPFHGDRMRAYGQLICDAAEKVISDYSIGETVVARTAMQEISLRVILRAVFGLDEGPRLEQLRQLLSALLEGFNSPLKSLIVFVPALQQDLGAWSPWGQFLRRRQKIDQLIYAEIEQRRAEPDAAREDILSLMMAARDEAGQPMTDVELRDELMTLLIAGHETTASSLSWALYWVHAMPEVHDRLLQELETVGPEADPSAIARLPYLNAVCQETLRLYPVVLFTFLRIAKAPVKIMGHEFEPGTYLSPCIYLTHHRPDLYPEPNQFRPERFLERQFSPYEYLPFGGGNRRCIGMAFAQYEMKLVLATLLSRWQFSLVDHRPVRPLRRGATFTPQGGIPLVLQSDRPLNSLTVV</sequence>
<evidence type="ECO:0000256" key="1">
    <source>
        <dbReference type="ARBA" id="ARBA00001971"/>
    </source>
</evidence>
<keyword evidence="5" id="KW-1185">Reference proteome</keyword>
<dbReference type="InterPro" id="IPR036396">
    <property type="entry name" value="Cyt_P450_sf"/>
</dbReference>
<evidence type="ECO:0000313" key="5">
    <source>
        <dbReference type="Proteomes" id="UP001464891"/>
    </source>
</evidence>
<gene>
    <name evidence="4" type="ORF">NC998_09250</name>
</gene>
<dbReference type="Proteomes" id="UP001464891">
    <property type="component" value="Unassembled WGS sequence"/>
</dbReference>
<dbReference type="CDD" id="cd11053">
    <property type="entry name" value="CYP110-like"/>
    <property type="match status" value="1"/>
</dbReference>
<protein>
    <submittedName>
        <fullName evidence="4">Cytochrome P450</fullName>
    </submittedName>
</protein>
<dbReference type="PANTHER" id="PTHR24305:SF166">
    <property type="entry name" value="CYTOCHROME P450 12A4, MITOCHONDRIAL-RELATED"/>
    <property type="match status" value="1"/>
</dbReference>
<comment type="cofactor">
    <cofactor evidence="1">
        <name>heme</name>
        <dbReference type="ChEBI" id="CHEBI:30413"/>
    </cofactor>
</comment>
<organism evidence="4 5">
    <name type="scientific">Trichocoleus desertorum GB2-A4</name>
    <dbReference type="NCBI Taxonomy" id="2933944"/>
    <lineage>
        <taxon>Bacteria</taxon>
        <taxon>Bacillati</taxon>
        <taxon>Cyanobacteriota</taxon>
        <taxon>Cyanophyceae</taxon>
        <taxon>Leptolyngbyales</taxon>
        <taxon>Trichocoleusaceae</taxon>
        <taxon>Trichocoleus</taxon>
    </lineage>
</organism>
<keyword evidence="3" id="KW-0479">Metal-binding</keyword>
<proteinExistence type="inferred from homology"/>
<dbReference type="Gene3D" id="1.10.630.10">
    <property type="entry name" value="Cytochrome P450"/>
    <property type="match status" value="1"/>
</dbReference>
<dbReference type="RefSeq" id="WP_190438172.1">
    <property type="nucleotide sequence ID" value="NZ_JAMPKM010000004.1"/>
</dbReference>
<dbReference type="InterPro" id="IPR050121">
    <property type="entry name" value="Cytochrome_P450_monoxygenase"/>
</dbReference>
<evidence type="ECO:0000256" key="2">
    <source>
        <dbReference type="ARBA" id="ARBA00010617"/>
    </source>
</evidence>
<dbReference type="PRINTS" id="PR00463">
    <property type="entry name" value="EP450I"/>
</dbReference>
<dbReference type="PANTHER" id="PTHR24305">
    <property type="entry name" value="CYTOCHROME P450"/>
    <property type="match status" value="1"/>
</dbReference>
<dbReference type="InterPro" id="IPR001128">
    <property type="entry name" value="Cyt_P450"/>
</dbReference>
<name>A0ABV0J6A4_9CYAN</name>
<keyword evidence="3" id="KW-0408">Iron</keyword>
<dbReference type="EMBL" id="JAMPKM010000004">
    <property type="protein sequence ID" value="MEP0817282.1"/>
    <property type="molecule type" value="Genomic_DNA"/>
</dbReference>
<dbReference type="PROSITE" id="PS00086">
    <property type="entry name" value="CYTOCHROME_P450"/>
    <property type="match status" value="1"/>
</dbReference>
<keyword evidence="3" id="KW-0349">Heme</keyword>
<comment type="caution">
    <text evidence="4">The sequence shown here is derived from an EMBL/GenBank/DDBJ whole genome shotgun (WGS) entry which is preliminary data.</text>
</comment>
<dbReference type="PRINTS" id="PR00385">
    <property type="entry name" value="P450"/>
</dbReference>
<keyword evidence="3" id="KW-0503">Monooxygenase</keyword>
<dbReference type="InterPro" id="IPR017972">
    <property type="entry name" value="Cyt_P450_CS"/>
</dbReference>